<dbReference type="AlphaFoldDB" id="A0A4U5NIG4"/>
<organism evidence="3 4">
    <name type="scientific">Steinernema carpocapsae</name>
    <name type="common">Entomopathogenic nematode</name>
    <dbReference type="NCBI Taxonomy" id="34508"/>
    <lineage>
        <taxon>Eukaryota</taxon>
        <taxon>Metazoa</taxon>
        <taxon>Ecdysozoa</taxon>
        <taxon>Nematoda</taxon>
        <taxon>Chromadorea</taxon>
        <taxon>Rhabditida</taxon>
        <taxon>Tylenchina</taxon>
        <taxon>Panagrolaimomorpha</taxon>
        <taxon>Strongyloidoidea</taxon>
        <taxon>Steinernematidae</taxon>
        <taxon>Steinernema</taxon>
    </lineage>
</organism>
<evidence type="ECO:0000313" key="3">
    <source>
        <dbReference type="EMBL" id="TKR82513.1"/>
    </source>
</evidence>
<reference evidence="3 4" key="2">
    <citation type="journal article" date="2019" name="G3 (Bethesda)">
        <title>Hybrid Assembly of the Genome of the Entomopathogenic Nematode Steinernema carpocapsae Identifies the X-Chromosome.</title>
        <authorList>
            <person name="Serra L."/>
            <person name="Macchietto M."/>
            <person name="Macias-Munoz A."/>
            <person name="McGill C.J."/>
            <person name="Rodriguez I.M."/>
            <person name="Rodriguez B."/>
            <person name="Murad R."/>
            <person name="Mortazavi A."/>
        </authorList>
    </citation>
    <scope>NUCLEOTIDE SEQUENCE [LARGE SCALE GENOMIC DNA]</scope>
    <source>
        <strain evidence="3 4">ALL</strain>
    </source>
</reference>
<evidence type="ECO:0000313" key="4">
    <source>
        <dbReference type="Proteomes" id="UP000298663"/>
    </source>
</evidence>
<feature type="compositionally biased region" description="Low complexity" evidence="1">
    <location>
        <begin position="84"/>
        <end position="95"/>
    </location>
</feature>
<keyword evidence="2" id="KW-1133">Transmembrane helix</keyword>
<feature type="compositionally biased region" description="Polar residues" evidence="1">
    <location>
        <begin position="37"/>
        <end position="57"/>
    </location>
</feature>
<dbReference type="Proteomes" id="UP000298663">
    <property type="component" value="Unassembled WGS sequence"/>
</dbReference>
<keyword evidence="2" id="KW-0812">Transmembrane</keyword>
<sequence length="131" mass="13445">MIPQEAAFFGLVASVVVGALTSILFMCGGGKKPSAGPETSTATQSKVASVSGTSTGQPPDANPGTAKSQVDFLPPTDPDASKMSTTKTTTVTKSVALNTMKTKEGKSTKSMKTKEKTDEGDYENIDIPPGT</sequence>
<keyword evidence="4" id="KW-1185">Reference proteome</keyword>
<reference evidence="3 4" key="1">
    <citation type="journal article" date="2015" name="Genome Biol.">
        <title>Comparative genomics of Steinernema reveals deeply conserved gene regulatory networks.</title>
        <authorList>
            <person name="Dillman A.R."/>
            <person name="Macchietto M."/>
            <person name="Porter C.F."/>
            <person name="Rogers A."/>
            <person name="Williams B."/>
            <person name="Antoshechkin I."/>
            <person name="Lee M.M."/>
            <person name="Goodwin Z."/>
            <person name="Lu X."/>
            <person name="Lewis E.E."/>
            <person name="Goodrich-Blair H."/>
            <person name="Stock S.P."/>
            <person name="Adams B.J."/>
            <person name="Sternberg P.W."/>
            <person name="Mortazavi A."/>
        </authorList>
    </citation>
    <scope>NUCLEOTIDE SEQUENCE [LARGE SCALE GENOMIC DNA]</scope>
    <source>
        <strain evidence="3 4">ALL</strain>
    </source>
</reference>
<evidence type="ECO:0000256" key="1">
    <source>
        <dbReference type="SAM" id="MobiDB-lite"/>
    </source>
</evidence>
<protein>
    <submittedName>
        <fullName evidence="3">Uncharacterized protein</fullName>
    </submittedName>
</protein>
<feature type="region of interest" description="Disordered" evidence="1">
    <location>
        <begin position="28"/>
        <end position="131"/>
    </location>
</feature>
<accession>A0A4U5NIG4</accession>
<feature type="compositionally biased region" description="Basic and acidic residues" evidence="1">
    <location>
        <begin position="101"/>
        <end position="119"/>
    </location>
</feature>
<evidence type="ECO:0000256" key="2">
    <source>
        <dbReference type="SAM" id="Phobius"/>
    </source>
</evidence>
<proteinExistence type="predicted"/>
<name>A0A4U5NIG4_STECR</name>
<feature type="transmembrane region" description="Helical" evidence="2">
    <location>
        <begin position="6"/>
        <end position="27"/>
    </location>
</feature>
<gene>
    <name evidence="3" type="ORF">L596_016230</name>
</gene>
<keyword evidence="2" id="KW-0472">Membrane</keyword>
<comment type="caution">
    <text evidence="3">The sequence shown here is derived from an EMBL/GenBank/DDBJ whole genome shotgun (WGS) entry which is preliminary data.</text>
</comment>
<dbReference type="EMBL" id="AZBU02000004">
    <property type="protein sequence ID" value="TKR82513.1"/>
    <property type="molecule type" value="Genomic_DNA"/>
</dbReference>